<proteinExistence type="predicted"/>
<reference evidence="1 2" key="1">
    <citation type="journal article" date="2014" name="Environ. Microbiol.">
        <title>Genomic signatures of obligate host dependence in the luminous bacterial symbiont of a vertebrate.</title>
        <authorList>
            <person name="Hendry T.A."/>
            <person name="de Wet J.R."/>
            <person name="Dunlap P.V."/>
        </authorList>
    </citation>
    <scope>NUCLEOTIDE SEQUENCE [LARGE SCALE GENOMIC DNA]</scope>
    <source>
        <strain evidence="1 2">Akat1</strain>
    </source>
</reference>
<dbReference type="Proteomes" id="UP000053688">
    <property type="component" value="Unassembled WGS sequence"/>
</dbReference>
<evidence type="ECO:0000313" key="2">
    <source>
        <dbReference type="Proteomes" id="UP000053688"/>
    </source>
</evidence>
<dbReference type="eggNOG" id="COG1164">
    <property type="taxonomic scope" value="Bacteria"/>
</dbReference>
<keyword evidence="2" id="KW-1185">Reference proteome</keyword>
<sequence>MKIPTWDLSISYNGLSDEKIFKDIELIEEYIKMLQLHVGKRNTVFTMQNAIQNLESAKKL</sequence>
<evidence type="ECO:0000313" key="1">
    <source>
        <dbReference type="EMBL" id="EPE37399.1"/>
    </source>
</evidence>
<gene>
    <name evidence="1" type="ORF">O1U_0699</name>
</gene>
<dbReference type="STRING" id="28176.CF66_0146"/>
<dbReference type="AlphaFoldDB" id="S3DJS2"/>
<comment type="caution">
    <text evidence="1">The sequence shown here is derived from an EMBL/GenBank/DDBJ whole genome shotgun (WGS) entry which is preliminary data.</text>
</comment>
<protein>
    <submittedName>
        <fullName evidence="1">Oligoendopeptidase F protein</fullName>
    </submittedName>
</protein>
<organism evidence="1 2">
    <name type="scientific">Candidatus Photodesmus katoptron Akat1</name>
    <dbReference type="NCBI Taxonomy" id="1236703"/>
    <lineage>
        <taxon>Bacteria</taxon>
        <taxon>Pseudomonadati</taxon>
        <taxon>Pseudomonadota</taxon>
        <taxon>Gammaproteobacteria</taxon>
        <taxon>Vibrionales</taxon>
        <taxon>Vibrionaceae</taxon>
        <taxon>Candidatus Photodesmus</taxon>
    </lineage>
</organism>
<name>S3DJS2_9GAMM</name>
<dbReference type="EMBL" id="AMSD01000002">
    <property type="protein sequence ID" value="EPE37399.1"/>
    <property type="molecule type" value="Genomic_DNA"/>
</dbReference>
<accession>S3DJS2</accession>